<gene>
    <name evidence="3" type="ORF">PT974_07956</name>
</gene>
<dbReference type="Gene3D" id="3.40.50.300">
    <property type="entry name" value="P-loop containing nucleotide triphosphate hydrolases"/>
    <property type="match status" value="1"/>
</dbReference>
<evidence type="ECO:0000256" key="1">
    <source>
        <dbReference type="SAM" id="Coils"/>
    </source>
</evidence>
<accession>A0ABR0SD25</accession>
<evidence type="ECO:0000259" key="2">
    <source>
        <dbReference type="PROSITE" id="PS50837"/>
    </source>
</evidence>
<reference evidence="3 4" key="1">
    <citation type="submission" date="2024-01" db="EMBL/GenBank/DDBJ databases">
        <title>Complete genome of Cladobotryum mycophilum ATHUM6906.</title>
        <authorList>
            <person name="Christinaki A.C."/>
            <person name="Myridakis A.I."/>
            <person name="Kouvelis V.N."/>
        </authorList>
    </citation>
    <scope>NUCLEOTIDE SEQUENCE [LARGE SCALE GENOMIC DNA]</scope>
    <source>
        <strain evidence="3 4">ATHUM6906</strain>
    </source>
</reference>
<organism evidence="3 4">
    <name type="scientific">Cladobotryum mycophilum</name>
    <dbReference type="NCBI Taxonomy" id="491253"/>
    <lineage>
        <taxon>Eukaryota</taxon>
        <taxon>Fungi</taxon>
        <taxon>Dikarya</taxon>
        <taxon>Ascomycota</taxon>
        <taxon>Pezizomycotina</taxon>
        <taxon>Sordariomycetes</taxon>
        <taxon>Hypocreomycetidae</taxon>
        <taxon>Hypocreales</taxon>
        <taxon>Hypocreaceae</taxon>
        <taxon>Cladobotryum</taxon>
    </lineage>
</organism>
<dbReference type="Proteomes" id="UP001338125">
    <property type="component" value="Unassembled WGS sequence"/>
</dbReference>
<name>A0ABR0SD25_9HYPO</name>
<dbReference type="InterPro" id="IPR055496">
    <property type="entry name" value="DUF7068"/>
</dbReference>
<dbReference type="PANTHER" id="PTHR46312">
    <property type="entry name" value="NACHT DOMAIN-CONTAINING PROTEIN"/>
    <property type="match status" value="1"/>
</dbReference>
<dbReference type="InterPro" id="IPR016024">
    <property type="entry name" value="ARM-type_fold"/>
</dbReference>
<dbReference type="PANTHER" id="PTHR46312:SF2">
    <property type="entry name" value="NUCLEOTIDE-BINDING OLIGOMERIZATION DOMAIN-CONTAINING PROTEIN 2-LIKE"/>
    <property type="match status" value="1"/>
</dbReference>
<protein>
    <recommendedName>
        <fullName evidence="2">NACHT domain-containing protein</fullName>
    </recommendedName>
</protein>
<dbReference type="Gene3D" id="1.25.10.10">
    <property type="entry name" value="Leucine-rich Repeat Variant"/>
    <property type="match status" value="2"/>
</dbReference>
<dbReference type="SUPFAM" id="SSF48371">
    <property type="entry name" value="ARM repeat"/>
    <property type="match status" value="1"/>
</dbReference>
<dbReference type="InterPro" id="IPR011989">
    <property type="entry name" value="ARM-like"/>
</dbReference>
<proteinExistence type="predicted"/>
<dbReference type="Pfam" id="PF05729">
    <property type="entry name" value="NACHT"/>
    <property type="match status" value="1"/>
</dbReference>
<sequence length="1014" mass="116780">MDEEENIRPSSISLLSRLQIKQPPRERKKDLQTLFELPKSQSGLKKKPSRILIQGRAGIGKTTLCKKIVHDFTKHRMWCDSFDRILWVPLRKLKGRANAMDNDYSIEMLICDEFFSRAEGYRNQERRHFAHILCQELRSPKGRSLFILDGLDEVRDLNSESKAFFVLQQLLNQPHVIITSRPGAQFQGKINALDLKLETIGFYPNQVDQYLEKSTDGPTQTGEIQSFLKSHSLLRDLVRIPIQLDALCFTWEYFKHTIITRNMTGIYKAIEQRLWMKDLLRCEKTHNGVLITHSAISDLHRPDIERIMEYEIKILEILAFTGLYNDVIEFTFDHQCVISEHPDASLLSKYLPGLSFLRASDTSSISIRSYHFLHLTFQEYFAARYFVRKWKKLDLGCINLDNRHFTKFNPTRFIARYKYAAHYDVFWRFVTGLLKSEDDAADFFGDLEKQPRDLLGPTHQRLIMHCLIEASCLPESIVGRIEQDMFNWLNFELEGTHELRLPAEPDFPDQALMRVLQHERASTSKRRRILDALKKRQSISPNILELIFSWLTDTTYTSLRAEAKEILSGFAGTVPRTVLEIVAKRLKAGDSENIRLYLSLLLQPGVPLELVQSVVSIIEDRDQSAKTICTAIRAIGHSLRLFPVEILQVLTTRLEDQDKEIQSAAAYALQCRQNLPLEIIQALTPRLEDQQEWVRKEVVTILSCQSSLPLEFLQALIPRLEDQQEWVRKETADILRYQSNLPLEILQACAVQLEHQRKEIRETAALALNGQSSLPLKILKALMGQLEDQNKTIREAVTEVLRYQSILPLEILQALAAKLEDQESMARLEAARALGRQLTLPLEFLQALAVRLEDQDDSIRRDATYALSNQSNLPLESLQALAVRLEDQDYTIRLFAAKALGSQLTISDQILQGILVKCLEKGIVDEIEHVLGERDEAYSTRLTGMSFKHRYQILLNRSWKENVTWYIEDGYSYLAMPEGVSKAPLNEQFRANIQNARPPRYPVSSDIIKGEVVS</sequence>
<feature type="domain" description="NACHT" evidence="2">
    <location>
        <begin position="49"/>
        <end position="184"/>
    </location>
</feature>
<dbReference type="InterPro" id="IPR027417">
    <property type="entry name" value="P-loop_NTPase"/>
</dbReference>
<dbReference type="PROSITE" id="PS50837">
    <property type="entry name" value="NACHT"/>
    <property type="match status" value="1"/>
</dbReference>
<dbReference type="InterPro" id="IPR007111">
    <property type="entry name" value="NACHT_NTPase"/>
</dbReference>
<comment type="caution">
    <text evidence="3">The sequence shown here is derived from an EMBL/GenBank/DDBJ whole genome shotgun (WGS) entry which is preliminary data.</text>
</comment>
<dbReference type="SUPFAM" id="SSF52540">
    <property type="entry name" value="P-loop containing nucleoside triphosphate hydrolases"/>
    <property type="match status" value="1"/>
</dbReference>
<evidence type="ECO:0000313" key="3">
    <source>
        <dbReference type="EMBL" id="KAK5989700.1"/>
    </source>
</evidence>
<feature type="coiled-coil region" evidence="1">
    <location>
        <begin position="743"/>
        <end position="829"/>
    </location>
</feature>
<keyword evidence="1" id="KW-0175">Coiled coil</keyword>
<dbReference type="EMBL" id="JAVFKD010000014">
    <property type="protein sequence ID" value="KAK5989700.1"/>
    <property type="molecule type" value="Genomic_DNA"/>
</dbReference>
<dbReference type="Pfam" id="PF23238">
    <property type="entry name" value="DUF7068"/>
    <property type="match status" value="1"/>
</dbReference>
<evidence type="ECO:0000313" key="4">
    <source>
        <dbReference type="Proteomes" id="UP001338125"/>
    </source>
</evidence>
<keyword evidence="4" id="KW-1185">Reference proteome</keyword>